<comment type="subcellular location">
    <subcellularLocation>
        <location evidence="1">Membrane</location>
        <topology evidence="1">Single-pass membrane protein</topology>
    </subcellularLocation>
</comment>
<evidence type="ECO:0000256" key="6">
    <source>
        <dbReference type="SAM" id="Phobius"/>
    </source>
</evidence>
<dbReference type="EMBL" id="JAATJE010000001">
    <property type="protein sequence ID" value="NJC34312.1"/>
    <property type="molecule type" value="Genomic_DNA"/>
</dbReference>
<dbReference type="PANTHER" id="PTHR36985">
    <property type="entry name" value="TRANSLOCATION AND ASSEMBLY MODULE SUBUNIT TAMB"/>
    <property type="match status" value="1"/>
</dbReference>
<feature type="compositionally biased region" description="Low complexity" evidence="5">
    <location>
        <begin position="1167"/>
        <end position="1178"/>
    </location>
</feature>
<evidence type="ECO:0000256" key="3">
    <source>
        <dbReference type="ARBA" id="ARBA00022989"/>
    </source>
</evidence>
<feature type="domain" description="Translocation and assembly module TamB C-terminal" evidence="7">
    <location>
        <begin position="1069"/>
        <end position="1421"/>
    </location>
</feature>
<reference evidence="8 9" key="1">
    <citation type="submission" date="2020-03" db="EMBL/GenBank/DDBJ databases">
        <title>Genomic Encyclopedia of Type Strains, Phase IV (KMG-IV): sequencing the most valuable type-strain genomes for metagenomic binning, comparative biology and taxonomic classification.</title>
        <authorList>
            <person name="Goeker M."/>
        </authorList>
    </citation>
    <scope>NUCLEOTIDE SEQUENCE [LARGE SCALE GENOMIC DNA]</scope>
    <source>
        <strain evidence="8 9">DSM 27651</strain>
    </source>
</reference>
<evidence type="ECO:0000256" key="5">
    <source>
        <dbReference type="SAM" id="MobiDB-lite"/>
    </source>
</evidence>
<keyword evidence="9" id="KW-1185">Reference proteome</keyword>
<evidence type="ECO:0000313" key="9">
    <source>
        <dbReference type="Proteomes" id="UP000734218"/>
    </source>
</evidence>
<name>A0ABX0XN71_9SPHN</name>
<feature type="region of interest" description="Disordered" evidence="5">
    <location>
        <begin position="1154"/>
        <end position="1178"/>
    </location>
</feature>
<comment type="caution">
    <text evidence="8">The sequence shown here is derived from an EMBL/GenBank/DDBJ whole genome shotgun (WGS) entry which is preliminary data.</text>
</comment>
<accession>A0ABX0XN71</accession>
<dbReference type="RefSeq" id="WP_167954169.1">
    <property type="nucleotide sequence ID" value="NZ_JAATJE010000001.1"/>
</dbReference>
<keyword evidence="2 6" id="KW-0812">Transmembrane</keyword>
<keyword evidence="4 6" id="KW-0472">Membrane</keyword>
<dbReference type="Pfam" id="PF04357">
    <property type="entry name" value="TamB"/>
    <property type="match status" value="1"/>
</dbReference>
<protein>
    <submittedName>
        <fullName evidence="8">Translocation and assembly module TamB</fullName>
    </submittedName>
</protein>
<feature type="transmembrane region" description="Helical" evidence="6">
    <location>
        <begin position="32"/>
        <end position="54"/>
    </location>
</feature>
<feature type="region of interest" description="Disordered" evidence="5">
    <location>
        <begin position="1"/>
        <end position="23"/>
    </location>
</feature>
<evidence type="ECO:0000256" key="2">
    <source>
        <dbReference type="ARBA" id="ARBA00022692"/>
    </source>
</evidence>
<dbReference type="Proteomes" id="UP000734218">
    <property type="component" value="Unassembled WGS sequence"/>
</dbReference>
<evidence type="ECO:0000313" key="8">
    <source>
        <dbReference type="EMBL" id="NJC34312.1"/>
    </source>
</evidence>
<dbReference type="InterPro" id="IPR007452">
    <property type="entry name" value="TamB_C"/>
</dbReference>
<gene>
    <name evidence="8" type="ORF">GGR88_001786</name>
</gene>
<evidence type="ECO:0000259" key="7">
    <source>
        <dbReference type="Pfam" id="PF04357"/>
    </source>
</evidence>
<sequence length="1421" mass="148199">MADEPLSAAEPQTEIQDQEERGHSRRWTAGRVAAWGAGVFGGLILLLVLVVLGLNTDPGRRFVARQISGFELASGLRFEVGRLDGSLYDQLTIRDLRIHDARGVFAVVPEVALDWRPFAFINNHVDVRSARIPFARVARLPELRPSEEPTDPNAPLLPNIDIDIGRLQVDRLVLDAPVSGERRVVSLTGQASIADGRAQLETRAAELGRGDRLQLSLDAVPDADRLDINARVNAPAGGLIASLAGLEAPLVATIDGRGSWAAWNGRAQARLGGQPLADLSLQARDGTFSLRGPTRPGLILAGPVERLTTPQLSVDARATFAERVGTGRIRLTSDALAVDAQGGLDLARSRFNSVRVDAQLLQPGSIAENLNGRDVRAAVILDGPFATPLVDYAVTAAAIGFGETVVERLQARGRARVDADRILIPVQARAARVSGLNAAAGGLLTNVSLNGQLAWAGDTILSDNLRIRSDRIDATALVVADLSTGIYRGALRGRVNDYAIDGVGIINLNTDINLTTTPSGGFGLAGRVAAQTVRIDNQSARDFLGGRTYVSAQVSFDPEGVAAIRNLRLNAPLFRITSGDGSYRPDGRITFNAVGLSDIYGPLRVGVTGTATQPLIRLQAARPNVGVQLTDVDAIVRGTGRGYQVDVTGGSPYGPFSADLFVATGAGPLTIDIADAQFAGVNLAGRVVQTAAGPFSGRLTLAGQGLQGVVGLGVQDGVQRARVSARATGFQVPGDAPIQIGRAIVEADIVLYPAAPLIAADVQAAGVQSGGITIQTARARVNYRGGRGTAQLLAEGNSGTSFRIASTVELTPDLYRAALNGTVGGVDLRTAAPAVIERAADGYVLRPTVIAVGGGRGQVRLAGRFGDSLQAQARLDRFDLAILNAFTPGAGLGGAATGSLDFAQSGDAFPRADMRLNIDNFTRSSAVSVSQAIDVSLLGTLRPEGGNLAAVMRRGGGVIGRAQLRLQPVSGAGGWTEQLAAAPLAGGIRYNGPADALWSLAGIAGQTISGPIGVAADFSGRLDRPQLNGVLRANALTYTNDIYGTRISAIRLNGRFSNDRLEITEFAGRAGDGTVSGAGTVGLSSAAGFPIDLRAQLQNAQLARSNALSATVSGNIAVTNSAANGGLIEGELRLPEIRYEVVRQGQAEIAELEGVRRRGSPSPAELAARQRQQGAAAASPPGLFRLNLRVRADNQLFVSGMGLESEWGADLRVTGTNAAPRVVGNVELVRGTYSFAGKRFELDQASLIRFDGGPLTNPELQIAAETTVDGITATIDITGRAQNPQIAFGSVPTLPQDEVLSRLLFGNSVTELSATQALQLAAALNSLRGSGGGGLNPLGTLRSATGIDRLRILGADEATGRGTALAAGTYISNDIYLEVITDARGFTATQIEIALSRTLSLLSSTGSFGGSNVNLRYSRDY</sequence>
<keyword evidence="3 6" id="KW-1133">Transmembrane helix</keyword>
<proteinExistence type="predicted"/>
<evidence type="ECO:0000256" key="4">
    <source>
        <dbReference type="ARBA" id="ARBA00023136"/>
    </source>
</evidence>
<organism evidence="8 9">
    <name type="scientific">Sphingomonas jejuensis</name>
    <dbReference type="NCBI Taxonomy" id="904715"/>
    <lineage>
        <taxon>Bacteria</taxon>
        <taxon>Pseudomonadati</taxon>
        <taxon>Pseudomonadota</taxon>
        <taxon>Alphaproteobacteria</taxon>
        <taxon>Sphingomonadales</taxon>
        <taxon>Sphingomonadaceae</taxon>
        <taxon>Sphingomonas</taxon>
    </lineage>
</organism>
<evidence type="ECO:0000256" key="1">
    <source>
        <dbReference type="ARBA" id="ARBA00004167"/>
    </source>
</evidence>
<dbReference type="PANTHER" id="PTHR36985:SF1">
    <property type="entry name" value="TRANSLOCATION AND ASSEMBLY MODULE SUBUNIT TAMB"/>
    <property type="match status" value="1"/>
</dbReference>